<dbReference type="SUPFAM" id="SSF109604">
    <property type="entry name" value="HD-domain/PDEase-like"/>
    <property type="match status" value="1"/>
</dbReference>
<reference evidence="1 2" key="1">
    <citation type="submission" date="2017-04" db="EMBL/GenBank/DDBJ databases">
        <authorList>
            <person name="Afonso C.L."/>
            <person name="Miller P.J."/>
            <person name="Scott M.A."/>
            <person name="Spackman E."/>
            <person name="Goraichik I."/>
            <person name="Dimitrov K.M."/>
            <person name="Suarez D.L."/>
            <person name="Swayne D.E."/>
        </authorList>
    </citation>
    <scope>NUCLEOTIDE SEQUENCE [LARGE SCALE GENOMIC DNA]</scope>
    <source>
        <strain evidence="1 2">DSM 23236</strain>
    </source>
</reference>
<protein>
    <submittedName>
        <fullName evidence="1">Predicted metal-dependent phosphohydrolase, HD superfamily</fullName>
    </submittedName>
</protein>
<keyword evidence="2" id="KW-1185">Reference proteome</keyword>
<dbReference type="EMBL" id="FWXD01000021">
    <property type="protein sequence ID" value="SMC28267.1"/>
    <property type="molecule type" value="Genomic_DNA"/>
</dbReference>
<evidence type="ECO:0000313" key="1">
    <source>
        <dbReference type="EMBL" id="SMC28267.1"/>
    </source>
</evidence>
<gene>
    <name evidence="1" type="ORF">SAMN02745857_03185</name>
</gene>
<keyword evidence="1" id="KW-0378">Hydrolase</keyword>
<dbReference type="Proteomes" id="UP000192761">
    <property type="component" value="Unassembled WGS sequence"/>
</dbReference>
<dbReference type="PANTHER" id="PTHR21174:SF0">
    <property type="entry name" value="HD PHOSPHOHYDROLASE FAMILY PROTEIN-RELATED"/>
    <property type="match status" value="1"/>
</dbReference>
<sequence length="210" mass="23684">MMNDASAGLDWQGAWQQAWADLSVPTPDAALRDTLLQRYAEPQRHYHTQQHLAECLSHFAATRDLAQRPGEVALALWFHDAVYAVRGQDNEQQSADWARAVVLAAGVDAAAAERIHALIMATCHRATPQAPDAQLLVDIDLAILGADEARFAEYEQQIRREYRWVPGLLYRLKRREVLASFASRPRIFSTDYFFSRLEATARANLQRALA</sequence>
<dbReference type="InterPro" id="IPR009218">
    <property type="entry name" value="HD_phosphohydro"/>
</dbReference>
<organism evidence="1 2">
    <name type="scientific">Andreprevotia lacus DSM 23236</name>
    <dbReference type="NCBI Taxonomy" id="1121001"/>
    <lineage>
        <taxon>Bacteria</taxon>
        <taxon>Pseudomonadati</taxon>
        <taxon>Pseudomonadota</taxon>
        <taxon>Betaproteobacteria</taxon>
        <taxon>Neisseriales</taxon>
        <taxon>Chitinibacteraceae</taxon>
        <taxon>Andreprevotia</taxon>
    </lineage>
</organism>
<dbReference type="PANTHER" id="PTHR21174">
    <property type="match status" value="1"/>
</dbReference>
<dbReference type="Gene3D" id="1.10.3210.10">
    <property type="entry name" value="Hypothetical protein af1432"/>
    <property type="match status" value="1"/>
</dbReference>
<name>A0A1W1XWL2_9NEIS</name>
<dbReference type="STRING" id="1121001.SAMN02745857_03185"/>
<evidence type="ECO:0000313" key="2">
    <source>
        <dbReference type="Proteomes" id="UP000192761"/>
    </source>
</evidence>
<dbReference type="RefSeq" id="WP_084091991.1">
    <property type="nucleotide sequence ID" value="NZ_FWXD01000021.1"/>
</dbReference>
<dbReference type="GO" id="GO:0016787">
    <property type="term" value="F:hydrolase activity"/>
    <property type="evidence" value="ECO:0007669"/>
    <property type="project" value="UniProtKB-KW"/>
</dbReference>
<dbReference type="OrthoDB" id="9808993at2"/>
<dbReference type="PIRSF" id="PIRSF035170">
    <property type="entry name" value="HD_phosphohydro"/>
    <property type="match status" value="1"/>
</dbReference>
<proteinExistence type="predicted"/>
<dbReference type="AlphaFoldDB" id="A0A1W1XWL2"/>
<accession>A0A1W1XWL2</accession>